<dbReference type="AlphaFoldDB" id="X1VKC8"/>
<accession>X1VKC8</accession>
<protein>
    <submittedName>
        <fullName evidence="1">Uncharacterized protein</fullName>
    </submittedName>
</protein>
<organism evidence="1">
    <name type="scientific">marine sediment metagenome</name>
    <dbReference type="NCBI Taxonomy" id="412755"/>
    <lineage>
        <taxon>unclassified sequences</taxon>
        <taxon>metagenomes</taxon>
        <taxon>ecological metagenomes</taxon>
    </lineage>
</organism>
<gene>
    <name evidence="1" type="ORF">S12H4_43512</name>
</gene>
<reference evidence="1" key="1">
    <citation type="journal article" date="2014" name="Front. Microbiol.">
        <title>High frequency of phylogenetically diverse reductive dehalogenase-homologous genes in deep subseafloor sedimentary metagenomes.</title>
        <authorList>
            <person name="Kawai M."/>
            <person name="Futagami T."/>
            <person name="Toyoda A."/>
            <person name="Takaki Y."/>
            <person name="Nishi S."/>
            <person name="Hori S."/>
            <person name="Arai W."/>
            <person name="Tsubouchi T."/>
            <person name="Morono Y."/>
            <person name="Uchiyama I."/>
            <person name="Ito T."/>
            <person name="Fujiyama A."/>
            <person name="Inagaki F."/>
            <person name="Takami H."/>
        </authorList>
    </citation>
    <scope>NUCLEOTIDE SEQUENCE</scope>
    <source>
        <strain evidence="1">Expedition CK06-06</strain>
    </source>
</reference>
<evidence type="ECO:0000313" key="1">
    <source>
        <dbReference type="EMBL" id="GAJ08465.1"/>
    </source>
</evidence>
<proteinExistence type="predicted"/>
<feature type="non-terminal residue" evidence="1">
    <location>
        <position position="36"/>
    </location>
</feature>
<name>X1VKC8_9ZZZZ</name>
<comment type="caution">
    <text evidence="1">The sequence shown here is derived from an EMBL/GenBank/DDBJ whole genome shotgun (WGS) entry which is preliminary data.</text>
</comment>
<sequence>MVIISLKQVDYLADLRTFFFTQQSDVLLNPVTARLN</sequence>
<dbReference type="EMBL" id="BARW01026712">
    <property type="protein sequence ID" value="GAJ08465.1"/>
    <property type="molecule type" value="Genomic_DNA"/>
</dbReference>